<dbReference type="SUPFAM" id="SSF82171">
    <property type="entry name" value="DPP6 N-terminal domain-like"/>
    <property type="match status" value="1"/>
</dbReference>
<feature type="signal peptide" evidence="1">
    <location>
        <begin position="1"/>
        <end position="20"/>
    </location>
</feature>
<protein>
    <submittedName>
        <fullName evidence="4">Prolyl oligopeptidase family serine peptidase</fullName>
    </submittedName>
</protein>
<organism evidence="4 5">
    <name type="scientific">Psychroflexus salinarum</name>
    <dbReference type="NCBI Taxonomy" id="546024"/>
    <lineage>
        <taxon>Bacteria</taxon>
        <taxon>Pseudomonadati</taxon>
        <taxon>Bacteroidota</taxon>
        <taxon>Flavobacteriia</taxon>
        <taxon>Flavobacteriales</taxon>
        <taxon>Flavobacteriaceae</taxon>
        <taxon>Psychroflexus</taxon>
    </lineage>
</organism>
<dbReference type="InterPro" id="IPR050278">
    <property type="entry name" value="Serine_Prot_S9B/DPPIV"/>
</dbReference>
<dbReference type="Proteomes" id="UP001597049">
    <property type="component" value="Unassembled WGS sequence"/>
</dbReference>
<feature type="domain" description="Dipeptidylpeptidase IV N-terminal" evidence="3">
    <location>
        <begin position="231"/>
        <end position="495"/>
    </location>
</feature>
<sequence length="782" mass="89339">MALSLRFLILTLLASLTGFAQSDLSVQKIMRDPNWMGTFPSAVEWSEQSNVIYFDYNPEKNVSDSLYKVRLNNTSAIKKVSLEKKAMVSPYGDYNDKRTQKLLTKSGDLYLHDVKKNKTELVLDLGENIQSPKFISDFEYAFISNNDLYVYNVDLGQIHKKTNIESGSSNDKESKKSEKNQWIEDENLSLLEEVRTQKETSELRDKNRELLTDDEYTFYLDKQHAFNFNISETGNFLTFQTYTPDSPENTIVPNYVDASGYTEPLNTRSKVGDQTAQRDLYLYHIQKDTVFKIDVSSLPGITDLPGYTEDYPDREWEEKQRAVSFSDVEFSSNDQHAVVSIRAQDNKDRWIALLNLNDGSLEVLDRQHDEAWIAGPGIGSYYGGGTLGWLADDQHVYYQSEATGYSHLYLHNVENNTQKQLTKGDYEVFSPQLSNDKKSWYFTSSEVHPGERHFYKMPVMGGKATQLTSMEGKNSVILSPDEKQMAIVYSNSNSPEELYLKKTKANAEAKQLTDGQSEAFEAYNWRTPELIQFEAEDGAQPYARLYKPEESVDKGAAVIFVHGAGYLQNAHKWWSSYFREYMFHNLLTDLGYTVLDIDYRGSAGYGRDWRTGIYRHMGGKDLSDQVDGANYLVENHGVNPDKIGIYGGSYGGFITLMGMFNEPDTFAAGAALRSVTDWAHYNHGYTSNILNEPHLDPIAYRQSSPIYFAEGLEGYLLIAHGIIDTNVHFQDVVRLSQRLIELEKENWELAVYPIEGHGFTQPSSWTDEYRRILKLFEETIGR</sequence>
<name>A0ABW3GNQ1_9FLAO</name>
<dbReference type="Gene3D" id="2.140.10.30">
    <property type="entry name" value="Dipeptidylpeptidase IV, N-terminal domain"/>
    <property type="match status" value="1"/>
</dbReference>
<reference evidence="5" key="1">
    <citation type="journal article" date="2019" name="Int. J. Syst. Evol. Microbiol.">
        <title>The Global Catalogue of Microorganisms (GCM) 10K type strain sequencing project: providing services to taxonomists for standard genome sequencing and annotation.</title>
        <authorList>
            <consortium name="The Broad Institute Genomics Platform"/>
            <consortium name="The Broad Institute Genome Sequencing Center for Infectious Disease"/>
            <person name="Wu L."/>
            <person name="Ma J."/>
        </authorList>
    </citation>
    <scope>NUCLEOTIDE SEQUENCE [LARGE SCALE GENOMIC DNA]</scope>
    <source>
        <strain evidence="5">CCUG 56752</strain>
    </source>
</reference>
<feature type="chain" id="PRO_5045889959" evidence="1">
    <location>
        <begin position="21"/>
        <end position="782"/>
    </location>
</feature>
<accession>A0ABW3GNQ1</accession>
<dbReference type="SUPFAM" id="SSF53474">
    <property type="entry name" value="alpha/beta-Hydrolases"/>
    <property type="match status" value="1"/>
</dbReference>
<dbReference type="EMBL" id="JBHTIV010000005">
    <property type="protein sequence ID" value="MFD0931864.1"/>
    <property type="molecule type" value="Genomic_DNA"/>
</dbReference>
<dbReference type="Pfam" id="PF00326">
    <property type="entry name" value="Peptidase_S9"/>
    <property type="match status" value="1"/>
</dbReference>
<dbReference type="InterPro" id="IPR001375">
    <property type="entry name" value="Peptidase_S9_cat"/>
</dbReference>
<dbReference type="PANTHER" id="PTHR11731">
    <property type="entry name" value="PROTEASE FAMILY S9B,C DIPEPTIDYL-PEPTIDASE IV-RELATED"/>
    <property type="match status" value="1"/>
</dbReference>
<dbReference type="InterPro" id="IPR002469">
    <property type="entry name" value="Peptidase_S9B_N"/>
</dbReference>
<gene>
    <name evidence="4" type="ORF">ACFQ0R_04545</name>
</gene>
<dbReference type="Gene3D" id="3.40.50.1820">
    <property type="entry name" value="alpha/beta hydrolase"/>
    <property type="match status" value="1"/>
</dbReference>
<evidence type="ECO:0000313" key="4">
    <source>
        <dbReference type="EMBL" id="MFD0931864.1"/>
    </source>
</evidence>
<comment type="caution">
    <text evidence="4">The sequence shown here is derived from an EMBL/GenBank/DDBJ whole genome shotgun (WGS) entry which is preliminary data.</text>
</comment>
<feature type="domain" description="Peptidase S9 prolyl oligopeptidase catalytic" evidence="2">
    <location>
        <begin position="585"/>
        <end position="781"/>
    </location>
</feature>
<keyword evidence="1" id="KW-0732">Signal</keyword>
<evidence type="ECO:0000313" key="5">
    <source>
        <dbReference type="Proteomes" id="UP001597049"/>
    </source>
</evidence>
<dbReference type="RefSeq" id="WP_379657191.1">
    <property type="nucleotide sequence ID" value="NZ_JBHTIV010000005.1"/>
</dbReference>
<evidence type="ECO:0000256" key="1">
    <source>
        <dbReference type="SAM" id="SignalP"/>
    </source>
</evidence>
<evidence type="ECO:0000259" key="2">
    <source>
        <dbReference type="Pfam" id="PF00326"/>
    </source>
</evidence>
<proteinExistence type="predicted"/>
<dbReference type="PANTHER" id="PTHR11731:SF193">
    <property type="entry name" value="DIPEPTIDYL PEPTIDASE 9"/>
    <property type="match status" value="1"/>
</dbReference>
<evidence type="ECO:0000259" key="3">
    <source>
        <dbReference type="Pfam" id="PF00930"/>
    </source>
</evidence>
<dbReference type="Pfam" id="PF00930">
    <property type="entry name" value="DPPIV_N"/>
    <property type="match status" value="1"/>
</dbReference>
<keyword evidence="5" id="KW-1185">Reference proteome</keyword>
<dbReference type="InterPro" id="IPR029058">
    <property type="entry name" value="AB_hydrolase_fold"/>
</dbReference>